<dbReference type="AlphaFoldDB" id="A0A5N4CPB2"/>
<name>A0A5N4CPB2_CAMDR</name>
<dbReference type="GO" id="GO:0004997">
    <property type="term" value="F:thyrotropin-releasing hormone receptor activity"/>
    <property type="evidence" value="ECO:0007669"/>
    <property type="project" value="InterPro"/>
</dbReference>
<accession>A0A5N4CPB2</accession>
<keyword evidence="3" id="KW-1185">Reference proteome</keyword>
<dbReference type="InterPro" id="IPR002120">
    <property type="entry name" value="TRH_rcpt_1"/>
</dbReference>
<evidence type="ECO:0000313" key="2">
    <source>
        <dbReference type="EMBL" id="KAB1260620.1"/>
    </source>
</evidence>
<keyword evidence="1" id="KW-0812">Transmembrane</keyword>
<keyword evidence="1" id="KW-0472">Membrane</keyword>
<organism evidence="2 3">
    <name type="scientific">Camelus dromedarius</name>
    <name type="common">Dromedary</name>
    <name type="synonym">Arabian camel</name>
    <dbReference type="NCBI Taxonomy" id="9838"/>
    <lineage>
        <taxon>Eukaryota</taxon>
        <taxon>Metazoa</taxon>
        <taxon>Chordata</taxon>
        <taxon>Craniata</taxon>
        <taxon>Vertebrata</taxon>
        <taxon>Euteleostomi</taxon>
        <taxon>Mammalia</taxon>
        <taxon>Eutheria</taxon>
        <taxon>Laurasiatheria</taxon>
        <taxon>Artiodactyla</taxon>
        <taxon>Tylopoda</taxon>
        <taxon>Camelidae</taxon>
        <taxon>Camelus</taxon>
    </lineage>
</organism>
<dbReference type="GO" id="GO:0007200">
    <property type="term" value="P:phospholipase C-activating G protein-coupled receptor signaling pathway"/>
    <property type="evidence" value="ECO:0007669"/>
    <property type="project" value="TreeGrafter"/>
</dbReference>
<comment type="caution">
    <text evidence="2">The sequence shown here is derived from an EMBL/GenBank/DDBJ whole genome shotgun (WGS) entry which is preliminary data.</text>
</comment>
<dbReference type="PANTHER" id="PTHR46061">
    <property type="entry name" value="THYROTROPIN-RELEASING HORMONE RECEPTOR"/>
    <property type="match status" value="1"/>
</dbReference>
<dbReference type="EMBL" id="JWIN03000021">
    <property type="protein sequence ID" value="KAB1260620.1"/>
    <property type="molecule type" value="Genomic_DNA"/>
</dbReference>
<keyword evidence="1" id="KW-1133">Transmembrane helix</keyword>
<evidence type="ECO:0000313" key="3">
    <source>
        <dbReference type="Proteomes" id="UP000299084"/>
    </source>
</evidence>
<reference evidence="2 3" key="1">
    <citation type="journal article" date="2019" name="Mol. Ecol. Resour.">
        <title>Improving Illumina assemblies with Hi-C and long reads: an example with the North African dromedary.</title>
        <authorList>
            <person name="Elbers J.P."/>
            <person name="Rogers M.F."/>
            <person name="Perelman P.L."/>
            <person name="Proskuryakova A.A."/>
            <person name="Serdyukova N.A."/>
            <person name="Johnson W.E."/>
            <person name="Horin P."/>
            <person name="Corander J."/>
            <person name="Murphy D."/>
            <person name="Burger P.A."/>
        </authorList>
    </citation>
    <scope>NUCLEOTIDE SEQUENCE [LARGE SCALE GENOMIC DNA]</scope>
    <source>
        <strain evidence="2">Drom800</strain>
        <tissue evidence="2">Blood</tissue>
    </source>
</reference>
<protein>
    <submittedName>
        <fullName evidence="2">Thyrotropin-releasing hormone receptor</fullName>
    </submittedName>
</protein>
<proteinExistence type="predicted"/>
<gene>
    <name evidence="2" type="ORF">Cadr_000024967</name>
</gene>
<keyword evidence="2" id="KW-0675">Receptor</keyword>
<dbReference type="Proteomes" id="UP000299084">
    <property type="component" value="Unassembled WGS sequence"/>
</dbReference>
<dbReference type="GO" id="GO:0016020">
    <property type="term" value="C:membrane"/>
    <property type="evidence" value="ECO:0007669"/>
    <property type="project" value="InterPro"/>
</dbReference>
<feature type="transmembrane region" description="Helical" evidence="1">
    <location>
        <begin position="67"/>
        <end position="88"/>
    </location>
</feature>
<dbReference type="PANTHER" id="PTHR46061:SF5">
    <property type="entry name" value="THYROTROPIN-RELEASING HORMONE RECEPTOR"/>
    <property type="match status" value="1"/>
</dbReference>
<sequence>MSRKRNDSFERINPTAGRGGLPIVSHSLAGQWVCGRIGFLGISASSCSVLEFTVERLALPAPPACQGFLAVILAAMAVALVASAWPPAMWWAQHQWLPSPASPQATEVRMVVVLLSAILRTPCHTLVLLSPLGAQPLQDPWVLLFCRTCVYTNSPISPINPITYCLTSQNSRAVMRVHVAVNPPDPPVRGECMATRTGRSAPDSHPKGLKVNALVCNNAHQWSSATGPRDPPDLSETPLLCLRGGAVLDA</sequence>
<evidence type="ECO:0000256" key="1">
    <source>
        <dbReference type="SAM" id="Phobius"/>
    </source>
</evidence>